<dbReference type="Proteomes" id="UP000009096">
    <property type="component" value="Chromosome 3"/>
</dbReference>
<dbReference type="AlphaFoldDB" id="W7MTY5"/>
<protein>
    <submittedName>
        <fullName evidence="2">Uncharacterized protein</fullName>
    </submittedName>
</protein>
<reference evidence="2 3" key="1">
    <citation type="journal article" date="2010" name="Nature">
        <title>Comparative genomics reveals mobile pathogenicity chromosomes in Fusarium.</title>
        <authorList>
            <person name="Ma L.J."/>
            <person name="van der Does H.C."/>
            <person name="Borkovich K.A."/>
            <person name="Coleman J.J."/>
            <person name="Daboussi M.J."/>
            <person name="Di Pietro A."/>
            <person name="Dufresne M."/>
            <person name="Freitag M."/>
            <person name="Grabherr M."/>
            <person name="Henrissat B."/>
            <person name="Houterman P.M."/>
            <person name="Kang S."/>
            <person name="Shim W.B."/>
            <person name="Woloshuk C."/>
            <person name="Xie X."/>
            <person name="Xu J.R."/>
            <person name="Antoniw J."/>
            <person name="Baker S.E."/>
            <person name="Bluhm B.H."/>
            <person name="Breakspear A."/>
            <person name="Brown D.W."/>
            <person name="Butchko R.A."/>
            <person name="Chapman S."/>
            <person name="Coulson R."/>
            <person name="Coutinho P.M."/>
            <person name="Danchin E.G."/>
            <person name="Diener A."/>
            <person name="Gale L.R."/>
            <person name="Gardiner D.M."/>
            <person name="Goff S."/>
            <person name="Hammond-Kosack K.E."/>
            <person name="Hilburn K."/>
            <person name="Hua-Van A."/>
            <person name="Jonkers W."/>
            <person name="Kazan K."/>
            <person name="Kodira C.D."/>
            <person name="Koehrsen M."/>
            <person name="Kumar L."/>
            <person name="Lee Y.H."/>
            <person name="Li L."/>
            <person name="Manners J.M."/>
            <person name="Miranda-Saavedra D."/>
            <person name="Mukherjee M."/>
            <person name="Park G."/>
            <person name="Park J."/>
            <person name="Park S.Y."/>
            <person name="Proctor R.H."/>
            <person name="Regev A."/>
            <person name="Ruiz-Roldan M.C."/>
            <person name="Sain D."/>
            <person name="Sakthikumar S."/>
            <person name="Sykes S."/>
            <person name="Schwartz D.C."/>
            <person name="Turgeon B.G."/>
            <person name="Wapinski I."/>
            <person name="Yoder O."/>
            <person name="Young S."/>
            <person name="Zeng Q."/>
            <person name="Zhou S."/>
            <person name="Galagan J."/>
            <person name="Cuomo C.A."/>
            <person name="Kistler H.C."/>
            <person name="Rep M."/>
        </authorList>
    </citation>
    <scope>NUCLEOTIDE SEQUENCE [LARGE SCALE GENOMIC DNA]</scope>
    <source>
        <strain evidence="3">M3125 / FGSC 7600</strain>
    </source>
</reference>
<evidence type="ECO:0000256" key="1">
    <source>
        <dbReference type="SAM" id="MobiDB-lite"/>
    </source>
</evidence>
<name>W7MTY5_GIBM7</name>
<dbReference type="RefSeq" id="XP_018760827.1">
    <property type="nucleotide sequence ID" value="XM_018906604.1"/>
</dbReference>
<dbReference type="VEuPathDB" id="FungiDB:FVEG_17350"/>
<evidence type="ECO:0000313" key="3">
    <source>
        <dbReference type="Proteomes" id="UP000009096"/>
    </source>
</evidence>
<dbReference type="EMBL" id="DS022261">
    <property type="protein sequence ID" value="EWG54636.1"/>
    <property type="molecule type" value="Genomic_DNA"/>
</dbReference>
<accession>W7MTY5</accession>
<dbReference type="KEGG" id="fvr:FVEG_17350"/>
<sequence length="126" mass="14136">MQLREDERLEIGLETQLTRQFEAQSWQRVNPTLRIDTNNGKEQATAGFDDHTKAGRRAISPKWQTDQAEGGIQASSPSCDLINSLQGLVVLGRLPLTLDKNSAALLPTKTPWPYLSSFQPHQKPQR</sequence>
<evidence type="ECO:0000313" key="2">
    <source>
        <dbReference type="EMBL" id="EWG54636.1"/>
    </source>
</evidence>
<gene>
    <name evidence="2" type="ORF">FVEG_17350</name>
</gene>
<feature type="region of interest" description="Disordered" evidence="1">
    <location>
        <begin position="36"/>
        <end position="76"/>
    </location>
</feature>
<feature type="compositionally biased region" description="Polar residues" evidence="1">
    <location>
        <begin position="116"/>
        <end position="126"/>
    </location>
</feature>
<proteinExistence type="predicted"/>
<organism evidence="2 3">
    <name type="scientific">Gibberella moniliformis (strain M3125 / FGSC 7600)</name>
    <name type="common">Maize ear and stalk rot fungus</name>
    <name type="synonym">Fusarium verticillioides</name>
    <dbReference type="NCBI Taxonomy" id="334819"/>
    <lineage>
        <taxon>Eukaryota</taxon>
        <taxon>Fungi</taxon>
        <taxon>Dikarya</taxon>
        <taxon>Ascomycota</taxon>
        <taxon>Pezizomycotina</taxon>
        <taxon>Sordariomycetes</taxon>
        <taxon>Hypocreomycetidae</taxon>
        <taxon>Hypocreales</taxon>
        <taxon>Nectriaceae</taxon>
        <taxon>Fusarium</taxon>
        <taxon>Fusarium fujikuroi species complex</taxon>
    </lineage>
</organism>
<feature type="region of interest" description="Disordered" evidence="1">
    <location>
        <begin position="107"/>
        <end position="126"/>
    </location>
</feature>
<keyword evidence="3" id="KW-1185">Reference proteome</keyword>
<feature type="compositionally biased region" description="Polar residues" evidence="1">
    <location>
        <begin position="62"/>
        <end position="76"/>
    </location>
</feature>
<dbReference type="GeneID" id="30074226"/>